<evidence type="ECO:0000313" key="6">
    <source>
        <dbReference type="EMBL" id="MCJ8499634.1"/>
    </source>
</evidence>
<feature type="region of interest" description="Disordered" evidence="4">
    <location>
        <begin position="458"/>
        <end position="485"/>
    </location>
</feature>
<sequence length="502" mass="54797">MAEDHSNNDIPENGADDDMDNDIENENEGEESFAAMFESYSAGMKENLRVGDKIEGRIIAISDSAVFVDTGTKADGVAEIEELKDEEGNLPYAVGDIVTLYVVGADESEIRLSKAIAGAGGLEMLKDAFNGGIPVEGKVTHVIKGGLQVEVLKRRAFCPISQIDTHYVENPETYVGQSFEFVIKRLTENGRNIVVSRRELLEAEQQKAIQAFMETIAPDQVVTGRVTRLMPYGAFVELVPGLEGMVHISELGWSRVENPADAVQPNQQIQVKVLRIEHGPKGPKIALSLKQVDGDPWDRLPSEIQTGRQLNGKVTRCAPFGAFVELAPGIEGLVHISEMSYTQRVHKPEDVVQPGQGVTVVVKEVDTDKRRIGLSLRDAEGDPWSDVERKYAKGQPVKGTVEKQESFGIFVRLEPGIVGLLPKSALSRSAEGPKMEKLKPGDPIAVAVDTVQADQRKISLKPADAQDEDSWREFKPDSGAAPANMGALGEQLARALKKRNDE</sequence>
<dbReference type="EMBL" id="JALJRB010000002">
    <property type="protein sequence ID" value="MCJ8499634.1"/>
    <property type="molecule type" value="Genomic_DNA"/>
</dbReference>
<evidence type="ECO:0000256" key="4">
    <source>
        <dbReference type="SAM" id="MobiDB-lite"/>
    </source>
</evidence>
<keyword evidence="3" id="KW-0687">Ribonucleoprotein</keyword>
<proteinExistence type="inferred from homology"/>
<dbReference type="Gene3D" id="2.40.50.140">
    <property type="entry name" value="Nucleic acid-binding proteins"/>
    <property type="match status" value="5"/>
</dbReference>
<dbReference type="PANTHER" id="PTHR10724:SF7">
    <property type="entry name" value="SMALL RIBOSOMAL SUBUNIT PROTEIN BS1C"/>
    <property type="match status" value="1"/>
</dbReference>
<dbReference type="SUPFAM" id="SSF50249">
    <property type="entry name" value="Nucleic acid-binding proteins"/>
    <property type="match status" value="5"/>
</dbReference>
<feature type="compositionally biased region" description="Acidic residues" evidence="4">
    <location>
        <begin position="14"/>
        <end position="29"/>
    </location>
</feature>
<protein>
    <submittedName>
        <fullName evidence="6">30S ribosomal protein S1</fullName>
    </submittedName>
</protein>
<dbReference type="FunFam" id="2.40.50.140:FF:000051">
    <property type="entry name" value="RNA-binding transcriptional accessory protein"/>
    <property type="match status" value="1"/>
</dbReference>
<dbReference type="InterPro" id="IPR035104">
    <property type="entry name" value="Ribosomal_protein_S1-like"/>
</dbReference>
<dbReference type="GO" id="GO:0003729">
    <property type="term" value="F:mRNA binding"/>
    <property type="evidence" value="ECO:0007669"/>
    <property type="project" value="TreeGrafter"/>
</dbReference>
<dbReference type="RefSeq" id="WP_246903030.1">
    <property type="nucleotide sequence ID" value="NZ_JALJRB010000002.1"/>
</dbReference>
<reference evidence="6" key="1">
    <citation type="submission" date="2022-04" db="EMBL/GenBank/DDBJ databases">
        <title>Desulfatitalea alkaliphila sp. nov., a novel anaerobic sulfate-reducing bacterium isolated from terrestrial mud volcano, Taman Peninsula, Russia.</title>
        <authorList>
            <person name="Khomyakova M.A."/>
            <person name="Merkel A.Y."/>
            <person name="Slobodkin A.I."/>
        </authorList>
    </citation>
    <scope>NUCLEOTIDE SEQUENCE</scope>
    <source>
        <strain evidence="6">M08but</strain>
    </source>
</reference>
<keyword evidence="2 6" id="KW-0689">Ribosomal protein</keyword>
<name>A0AA41UI37_9BACT</name>
<feature type="domain" description="S1 motif" evidence="5">
    <location>
        <begin position="132"/>
        <end position="198"/>
    </location>
</feature>
<dbReference type="PRINTS" id="PR00681">
    <property type="entry name" value="RIBOSOMALS1"/>
</dbReference>
<evidence type="ECO:0000313" key="7">
    <source>
        <dbReference type="Proteomes" id="UP001165427"/>
    </source>
</evidence>
<dbReference type="SMART" id="SM00316">
    <property type="entry name" value="S1"/>
    <property type="match status" value="5"/>
</dbReference>
<evidence type="ECO:0000259" key="5">
    <source>
        <dbReference type="PROSITE" id="PS50126"/>
    </source>
</evidence>
<dbReference type="CDD" id="cd04465">
    <property type="entry name" value="S1_RPS1_repeat_ec2_hs2"/>
    <property type="match status" value="1"/>
</dbReference>
<comment type="similarity">
    <text evidence="1">Belongs to the bacterial ribosomal protein bS1 family.</text>
</comment>
<feature type="domain" description="S1 motif" evidence="5">
    <location>
        <begin position="307"/>
        <end position="377"/>
    </location>
</feature>
<dbReference type="NCBIfam" id="NF010379">
    <property type="entry name" value="PRK13806.1"/>
    <property type="match status" value="1"/>
</dbReference>
<dbReference type="PANTHER" id="PTHR10724">
    <property type="entry name" value="30S RIBOSOMAL PROTEIN S1"/>
    <property type="match status" value="1"/>
</dbReference>
<accession>A0AA41UI37</accession>
<dbReference type="CDD" id="cd00164">
    <property type="entry name" value="S1_like"/>
    <property type="match status" value="1"/>
</dbReference>
<dbReference type="Proteomes" id="UP001165427">
    <property type="component" value="Unassembled WGS sequence"/>
</dbReference>
<dbReference type="Pfam" id="PF00575">
    <property type="entry name" value="S1"/>
    <property type="match status" value="5"/>
</dbReference>
<feature type="domain" description="S1 motif" evidence="5">
    <location>
        <begin position="394"/>
        <end position="463"/>
    </location>
</feature>
<organism evidence="6 7">
    <name type="scientific">Desulfatitalea alkaliphila</name>
    <dbReference type="NCBI Taxonomy" id="2929485"/>
    <lineage>
        <taxon>Bacteria</taxon>
        <taxon>Pseudomonadati</taxon>
        <taxon>Thermodesulfobacteriota</taxon>
        <taxon>Desulfobacteria</taxon>
        <taxon>Desulfobacterales</taxon>
        <taxon>Desulfosarcinaceae</taxon>
        <taxon>Desulfatitalea</taxon>
    </lineage>
</organism>
<dbReference type="PROSITE" id="PS50126">
    <property type="entry name" value="S1"/>
    <property type="match status" value="5"/>
</dbReference>
<dbReference type="InterPro" id="IPR012340">
    <property type="entry name" value="NA-bd_OB-fold"/>
</dbReference>
<feature type="region of interest" description="Disordered" evidence="4">
    <location>
        <begin position="1"/>
        <end position="29"/>
    </location>
</feature>
<feature type="domain" description="S1 motif" evidence="5">
    <location>
        <begin position="51"/>
        <end position="115"/>
    </location>
</feature>
<dbReference type="InterPro" id="IPR003029">
    <property type="entry name" value="S1_domain"/>
</dbReference>
<dbReference type="InterPro" id="IPR050437">
    <property type="entry name" value="Ribos_protein_bS1-like"/>
</dbReference>
<evidence type="ECO:0000256" key="1">
    <source>
        <dbReference type="ARBA" id="ARBA00006767"/>
    </source>
</evidence>
<dbReference type="AlphaFoldDB" id="A0AA41UI37"/>
<comment type="caution">
    <text evidence="6">The sequence shown here is derived from an EMBL/GenBank/DDBJ whole genome shotgun (WGS) entry which is preliminary data.</text>
</comment>
<evidence type="ECO:0000256" key="2">
    <source>
        <dbReference type="ARBA" id="ARBA00022980"/>
    </source>
</evidence>
<dbReference type="GO" id="GO:0003735">
    <property type="term" value="F:structural constituent of ribosome"/>
    <property type="evidence" value="ECO:0007669"/>
    <property type="project" value="TreeGrafter"/>
</dbReference>
<gene>
    <name evidence="6" type="ORF">MRX98_03535</name>
</gene>
<keyword evidence="7" id="KW-1185">Reference proteome</keyword>
<dbReference type="GO" id="GO:0022627">
    <property type="term" value="C:cytosolic small ribosomal subunit"/>
    <property type="evidence" value="ECO:0007669"/>
    <property type="project" value="TreeGrafter"/>
</dbReference>
<feature type="domain" description="S1 motif" evidence="5">
    <location>
        <begin position="219"/>
        <end position="290"/>
    </location>
</feature>
<dbReference type="GO" id="GO:0006412">
    <property type="term" value="P:translation"/>
    <property type="evidence" value="ECO:0007669"/>
    <property type="project" value="TreeGrafter"/>
</dbReference>
<evidence type="ECO:0000256" key="3">
    <source>
        <dbReference type="ARBA" id="ARBA00023274"/>
    </source>
</evidence>